<dbReference type="STRING" id="307972.A0A2G8LND1"/>
<reference evidence="3 4" key="1">
    <citation type="journal article" date="2017" name="PLoS Biol.">
        <title>The sea cucumber genome provides insights into morphological evolution and visceral regeneration.</title>
        <authorList>
            <person name="Zhang X."/>
            <person name="Sun L."/>
            <person name="Yuan J."/>
            <person name="Sun Y."/>
            <person name="Gao Y."/>
            <person name="Zhang L."/>
            <person name="Li S."/>
            <person name="Dai H."/>
            <person name="Hamel J.F."/>
            <person name="Liu C."/>
            <person name="Yu Y."/>
            <person name="Liu S."/>
            <person name="Lin W."/>
            <person name="Guo K."/>
            <person name="Jin S."/>
            <person name="Xu P."/>
            <person name="Storey K.B."/>
            <person name="Huan P."/>
            <person name="Zhang T."/>
            <person name="Zhou Y."/>
            <person name="Zhang J."/>
            <person name="Lin C."/>
            <person name="Li X."/>
            <person name="Xing L."/>
            <person name="Huo D."/>
            <person name="Sun M."/>
            <person name="Wang L."/>
            <person name="Mercier A."/>
            <person name="Li F."/>
            <person name="Yang H."/>
            <person name="Xiang J."/>
        </authorList>
    </citation>
    <scope>NUCLEOTIDE SEQUENCE [LARGE SCALE GENOMIC DNA]</scope>
    <source>
        <strain evidence="3">Shaxun</strain>
        <tissue evidence="3">Muscle</tissue>
    </source>
</reference>
<dbReference type="Pfam" id="PF00024">
    <property type="entry name" value="PAN_1"/>
    <property type="match status" value="1"/>
</dbReference>
<protein>
    <recommendedName>
        <fullName evidence="2">Apple domain-containing protein</fullName>
    </recommendedName>
</protein>
<feature type="compositionally biased region" description="Low complexity" evidence="1">
    <location>
        <begin position="53"/>
        <end position="173"/>
    </location>
</feature>
<comment type="caution">
    <text evidence="3">The sequence shown here is derived from an EMBL/GenBank/DDBJ whole genome shotgun (WGS) entry which is preliminary data.</text>
</comment>
<dbReference type="EMBL" id="MRZV01000025">
    <property type="protein sequence ID" value="PIK61767.1"/>
    <property type="molecule type" value="Genomic_DNA"/>
</dbReference>
<dbReference type="PROSITE" id="PS50948">
    <property type="entry name" value="PAN"/>
    <property type="match status" value="1"/>
</dbReference>
<feature type="region of interest" description="Disordered" evidence="1">
    <location>
        <begin position="53"/>
        <end position="178"/>
    </location>
</feature>
<sequence length="281" mass="30341">MTIIKSLRWDGGSYPNDGDVIRNCVVLKDNGKERDVDCTEQHQAVCVLDPSLTTQTPTTTQPTTMDPTTTQEPTTQKTTTAERTTVVTTEQTTTVKPTTVETTEQTTTQEPTTVVTTIEQTTTQEPTTVVTTKEGTTTPAPTTSHAPTTQSTTTEATTEVHSTTREATTSATTDGSQGVGKIRKELNCTSHLIETLSSFKTFLFQNTETPDTAQEIIKEEGVLSSMQCAVNCSQNNNCSGFLFHDDDGTGTATCELLGDSSDGTTVTLGDSVRMYVKLYCY</sequence>
<dbReference type="AlphaFoldDB" id="A0A2G8LND1"/>
<dbReference type="InterPro" id="IPR003609">
    <property type="entry name" value="Pan_app"/>
</dbReference>
<evidence type="ECO:0000259" key="2">
    <source>
        <dbReference type="PROSITE" id="PS50948"/>
    </source>
</evidence>
<dbReference type="InterPro" id="IPR016187">
    <property type="entry name" value="CTDL_fold"/>
</dbReference>
<keyword evidence="4" id="KW-1185">Reference proteome</keyword>
<organism evidence="3 4">
    <name type="scientific">Stichopus japonicus</name>
    <name type="common">Sea cucumber</name>
    <dbReference type="NCBI Taxonomy" id="307972"/>
    <lineage>
        <taxon>Eukaryota</taxon>
        <taxon>Metazoa</taxon>
        <taxon>Echinodermata</taxon>
        <taxon>Eleutherozoa</taxon>
        <taxon>Echinozoa</taxon>
        <taxon>Holothuroidea</taxon>
        <taxon>Aspidochirotacea</taxon>
        <taxon>Aspidochirotida</taxon>
        <taxon>Stichopodidae</taxon>
        <taxon>Apostichopus</taxon>
    </lineage>
</organism>
<evidence type="ECO:0000256" key="1">
    <source>
        <dbReference type="SAM" id="MobiDB-lite"/>
    </source>
</evidence>
<evidence type="ECO:0000313" key="4">
    <source>
        <dbReference type="Proteomes" id="UP000230750"/>
    </source>
</evidence>
<dbReference type="SUPFAM" id="SSF56436">
    <property type="entry name" value="C-type lectin-like"/>
    <property type="match status" value="1"/>
</dbReference>
<gene>
    <name evidence="3" type="ORF">BSL78_01321</name>
</gene>
<proteinExistence type="predicted"/>
<dbReference type="Proteomes" id="UP000230750">
    <property type="component" value="Unassembled WGS sequence"/>
</dbReference>
<accession>A0A2G8LND1</accession>
<feature type="domain" description="Apple" evidence="2">
    <location>
        <begin position="188"/>
        <end position="280"/>
    </location>
</feature>
<evidence type="ECO:0000313" key="3">
    <source>
        <dbReference type="EMBL" id="PIK61767.1"/>
    </source>
</evidence>
<name>A0A2G8LND1_STIJA</name>